<reference evidence="1 2" key="1">
    <citation type="journal article" date="2019" name="Genome Biol. Evol.">
        <title>Insights into the evolution of the New World diploid cottons (Gossypium, subgenus Houzingenia) based on genome sequencing.</title>
        <authorList>
            <person name="Grover C.E."/>
            <person name="Arick M.A. 2nd"/>
            <person name="Thrash A."/>
            <person name="Conover J.L."/>
            <person name="Sanders W.S."/>
            <person name="Peterson D.G."/>
            <person name="Frelichowski J.E."/>
            <person name="Scheffler J.A."/>
            <person name="Scheffler B.E."/>
            <person name="Wendel J.F."/>
        </authorList>
    </citation>
    <scope>NUCLEOTIDE SEQUENCE [LARGE SCALE GENOMIC DNA]</scope>
    <source>
        <strain evidence="1">8</strain>
        <tissue evidence="1">Leaf</tissue>
    </source>
</reference>
<name>A0A7J9ET20_9ROSI</name>
<accession>A0A7J9ET20</accession>
<evidence type="ECO:0000313" key="1">
    <source>
        <dbReference type="EMBL" id="MBA0776202.1"/>
    </source>
</evidence>
<protein>
    <submittedName>
        <fullName evidence="1">Uncharacterized protein</fullName>
    </submittedName>
</protein>
<feature type="non-terminal residue" evidence="1">
    <location>
        <position position="61"/>
    </location>
</feature>
<gene>
    <name evidence="1" type="ORF">Gotri_011228</name>
</gene>
<dbReference type="AlphaFoldDB" id="A0A7J9ET20"/>
<comment type="caution">
    <text evidence="1">The sequence shown here is derived from an EMBL/GenBank/DDBJ whole genome shotgun (WGS) entry which is preliminary data.</text>
</comment>
<evidence type="ECO:0000313" key="2">
    <source>
        <dbReference type="Proteomes" id="UP000593568"/>
    </source>
</evidence>
<proteinExistence type="predicted"/>
<organism evidence="1 2">
    <name type="scientific">Gossypium trilobum</name>
    <dbReference type="NCBI Taxonomy" id="34281"/>
    <lineage>
        <taxon>Eukaryota</taxon>
        <taxon>Viridiplantae</taxon>
        <taxon>Streptophyta</taxon>
        <taxon>Embryophyta</taxon>
        <taxon>Tracheophyta</taxon>
        <taxon>Spermatophyta</taxon>
        <taxon>Magnoliopsida</taxon>
        <taxon>eudicotyledons</taxon>
        <taxon>Gunneridae</taxon>
        <taxon>Pentapetalae</taxon>
        <taxon>rosids</taxon>
        <taxon>malvids</taxon>
        <taxon>Malvales</taxon>
        <taxon>Malvaceae</taxon>
        <taxon>Malvoideae</taxon>
        <taxon>Gossypium</taxon>
    </lineage>
</organism>
<dbReference type="EMBL" id="JABEZW010000009">
    <property type="protein sequence ID" value="MBA0776202.1"/>
    <property type="molecule type" value="Genomic_DNA"/>
</dbReference>
<sequence length="61" mass="7220">MAFKSITIFPPRVARSRMVKTTMGYGVLATEMRSLFLEIPTFRLTIFPSPLRRWPYRCHSR</sequence>
<keyword evidence="2" id="KW-1185">Reference proteome</keyword>
<dbReference type="Proteomes" id="UP000593568">
    <property type="component" value="Unassembled WGS sequence"/>
</dbReference>